<evidence type="ECO:0000313" key="3">
    <source>
        <dbReference type="RefSeq" id="XP_039135176.1"/>
    </source>
</evidence>
<name>A0AB40C5Y1_DIOCR</name>
<sequence>MADVAPPLDAGEILRRLQSAGFCTDLDRSSNEKPHLLFNRTLSAFLTLLRRQAELRQLPPVISDGQTVDLLRLFSAVRNKGGYYSIASDSWGDIAEEAGFSPITGASLKSIYMRYLYPLEVWLNVIPGRRSSGNVDDAGALVKMVKWVKNVAKNPLDLEISSVSSGGSMISDNRLGELFSRLLCARKAMLLRDVPWMSNDGSLWKQDKRKMHPSFYEDLDGQLRSSQRIKILNEKSNSDLSDTILLESKSTWVDKSRVGEAYQATVPDFSERLLEASLDPDELKWLGTRIWPCTGKKKSRTIQGQIGKGREDKCSCKSRGSIQCVRLHVSEKRLELMRELPPAFFNWSQGSIGEDDVSRSWTADEQRRFKALVRLNPSYQEMNLWDKLSQNFPLHGRRKLVSYYFNVFVLRLRSYQNRNSPANIDSDDEDNSFGFLAL</sequence>
<dbReference type="SMART" id="SM01014">
    <property type="entry name" value="ARID"/>
    <property type="match status" value="1"/>
</dbReference>
<dbReference type="Gene3D" id="1.10.150.60">
    <property type="entry name" value="ARID DNA-binding domain"/>
    <property type="match status" value="1"/>
</dbReference>
<organism evidence="2 3">
    <name type="scientific">Dioscorea cayennensis subsp. rotundata</name>
    <name type="common">White Guinea yam</name>
    <name type="synonym">Dioscorea rotundata</name>
    <dbReference type="NCBI Taxonomy" id="55577"/>
    <lineage>
        <taxon>Eukaryota</taxon>
        <taxon>Viridiplantae</taxon>
        <taxon>Streptophyta</taxon>
        <taxon>Embryophyta</taxon>
        <taxon>Tracheophyta</taxon>
        <taxon>Spermatophyta</taxon>
        <taxon>Magnoliopsida</taxon>
        <taxon>Liliopsida</taxon>
        <taxon>Dioscoreales</taxon>
        <taxon>Dioscoreaceae</taxon>
        <taxon>Dioscorea</taxon>
    </lineage>
</organism>
<dbReference type="CDD" id="cd00167">
    <property type="entry name" value="SANT"/>
    <property type="match status" value="1"/>
</dbReference>
<dbReference type="CDD" id="cd16100">
    <property type="entry name" value="ARID"/>
    <property type="match status" value="1"/>
</dbReference>
<accession>A0AB40C5Y1</accession>
<protein>
    <submittedName>
        <fullName evidence="3">AT-rich interactive domain-containing protein 2-like</fullName>
    </submittedName>
</protein>
<evidence type="ECO:0000259" key="1">
    <source>
        <dbReference type="PROSITE" id="PS51011"/>
    </source>
</evidence>
<dbReference type="Proteomes" id="UP001515500">
    <property type="component" value="Chromosome 11"/>
</dbReference>
<dbReference type="RefSeq" id="XP_039135176.1">
    <property type="nucleotide sequence ID" value="XM_039279242.1"/>
</dbReference>
<feature type="domain" description="ARID" evidence="1">
    <location>
        <begin position="32"/>
        <end position="124"/>
    </location>
</feature>
<dbReference type="GO" id="GO:0003677">
    <property type="term" value="F:DNA binding"/>
    <property type="evidence" value="ECO:0007669"/>
    <property type="project" value="InterPro"/>
</dbReference>
<dbReference type="PANTHER" id="PTHR46410:SF1">
    <property type="entry name" value="AT-RICH INTERACTIVE DOMAIN-CONTAINING PROTEIN 1"/>
    <property type="match status" value="1"/>
</dbReference>
<reference evidence="3" key="1">
    <citation type="submission" date="2025-08" db="UniProtKB">
        <authorList>
            <consortium name="RefSeq"/>
        </authorList>
    </citation>
    <scope>IDENTIFICATION</scope>
</reference>
<proteinExistence type="predicted"/>
<dbReference type="InterPro" id="IPR001606">
    <property type="entry name" value="ARID_dom"/>
</dbReference>
<dbReference type="GeneID" id="120272421"/>
<dbReference type="AlphaFoldDB" id="A0AB40C5Y1"/>
<keyword evidence="2" id="KW-1185">Reference proteome</keyword>
<dbReference type="PROSITE" id="PS51011">
    <property type="entry name" value="ARID"/>
    <property type="match status" value="1"/>
</dbReference>
<dbReference type="SUPFAM" id="SSF46774">
    <property type="entry name" value="ARID-like"/>
    <property type="match status" value="1"/>
</dbReference>
<gene>
    <name evidence="3" type="primary">LOC120272421</name>
</gene>
<dbReference type="InterPro" id="IPR001005">
    <property type="entry name" value="SANT/Myb"/>
</dbReference>
<dbReference type="InterPro" id="IPR036431">
    <property type="entry name" value="ARID_dom_sf"/>
</dbReference>
<evidence type="ECO:0000313" key="2">
    <source>
        <dbReference type="Proteomes" id="UP001515500"/>
    </source>
</evidence>
<dbReference type="PANTHER" id="PTHR46410">
    <property type="entry name" value="AT-RICH INTERACTIVE DOMAIN-CONTAINING PROTEIN 2"/>
    <property type="match status" value="1"/>
</dbReference>
<dbReference type="SMART" id="SM00501">
    <property type="entry name" value="BRIGHT"/>
    <property type="match status" value="1"/>
</dbReference>
<dbReference type="Pfam" id="PF01388">
    <property type="entry name" value="ARID"/>
    <property type="match status" value="1"/>
</dbReference>